<accession>A0A2H0U7U4</accession>
<evidence type="ECO:0000313" key="2">
    <source>
        <dbReference type="EMBL" id="PIR82474.1"/>
    </source>
</evidence>
<evidence type="ECO:0008006" key="4">
    <source>
        <dbReference type="Google" id="ProtNLM"/>
    </source>
</evidence>
<dbReference type="Pfam" id="PF08570">
    <property type="entry name" value="DUF1761"/>
    <property type="match status" value="1"/>
</dbReference>
<keyword evidence="1" id="KW-0472">Membrane</keyword>
<dbReference type="AlphaFoldDB" id="A0A2H0U7U4"/>
<evidence type="ECO:0000256" key="1">
    <source>
        <dbReference type="SAM" id="Phobius"/>
    </source>
</evidence>
<keyword evidence="1" id="KW-1133">Transmembrane helix</keyword>
<gene>
    <name evidence="2" type="ORF">COU20_02090</name>
</gene>
<feature type="transmembrane region" description="Helical" evidence="1">
    <location>
        <begin position="53"/>
        <end position="75"/>
    </location>
</feature>
<protein>
    <recommendedName>
        <fullName evidence="4">DUF1761 domain-containing protein</fullName>
    </recommendedName>
</protein>
<dbReference type="InterPro" id="IPR013879">
    <property type="entry name" value="DUF1761"/>
</dbReference>
<evidence type="ECO:0000313" key="3">
    <source>
        <dbReference type="Proteomes" id="UP000231379"/>
    </source>
</evidence>
<feature type="transmembrane region" description="Helical" evidence="1">
    <location>
        <begin position="87"/>
        <end position="106"/>
    </location>
</feature>
<dbReference type="EMBL" id="PFBM01000013">
    <property type="protein sequence ID" value="PIR82474.1"/>
    <property type="molecule type" value="Genomic_DNA"/>
</dbReference>
<comment type="caution">
    <text evidence="2">The sequence shown here is derived from an EMBL/GenBank/DDBJ whole genome shotgun (WGS) entry which is preliminary data.</text>
</comment>
<keyword evidence="1" id="KW-0812">Transmembrane</keyword>
<organism evidence="2 3">
    <name type="scientific">Candidatus Kaiserbacteria bacterium CG10_big_fil_rev_8_21_14_0_10_59_10</name>
    <dbReference type="NCBI Taxonomy" id="1974612"/>
    <lineage>
        <taxon>Bacteria</taxon>
        <taxon>Candidatus Kaiseribacteriota</taxon>
    </lineage>
</organism>
<sequence length="134" mass="14948">MYEVTFWPILAAGVASVVLGFLWYHPRIFGTAWMRHANVSPEAAERGKKRMPLTVVVALLASMLIAYVMNHFGIAWGVFDVIGAVELAFWTWVGFAAPVLLGAVLWEQKKFAYFAINAGFWLVAFILMAVILVL</sequence>
<proteinExistence type="predicted"/>
<feature type="transmembrane region" description="Helical" evidence="1">
    <location>
        <begin position="113"/>
        <end position="133"/>
    </location>
</feature>
<reference evidence="3" key="1">
    <citation type="submission" date="2017-09" db="EMBL/GenBank/DDBJ databases">
        <title>Depth-based differentiation of microbial function through sediment-hosted aquifers and enrichment of novel symbionts in the deep terrestrial subsurface.</title>
        <authorList>
            <person name="Probst A.J."/>
            <person name="Ladd B."/>
            <person name="Jarett J.K."/>
            <person name="Geller-Mcgrath D.E."/>
            <person name="Sieber C.M.K."/>
            <person name="Emerson J.B."/>
            <person name="Anantharaman K."/>
            <person name="Thomas B.C."/>
            <person name="Malmstrom R."/>
            <person name="Stieglmeier M."/>
            <person name="Klingl A."/>
            <person name="Woyke T."/>
            <person name="Ryan C.M."/>
            <person name="Banfield J.F."/>
        </authorList>
    </citation>
    <scope>NUCLEOTIDE SEQUENCE [LARGE SCALE GENOMIC DNA]</scope>
</reference>
<dbReference type="Proteomes" id="UP000231379">
    <property type="component" value="Unassembled WGS sequence"/>
</dbReference>
<feature type="transmembrane region" description="Helical" evidence="1">
    <location>
        <begin position="6"/>
        <end position="25"/>
    </location>
</feature>
<name>A0A2H0U7U4_9BACT</name>